<evidence type="ECO:0000313" key="3">
    <source>
        <dbReference type="EMBL" id="MBD7987695.1"/>
    </source>
</evidence>
<comment type="caution">
    <text evidence="3">The sequence shown here is derived from an EMBL/GenBank/DDBJ whole genome shotgun (WGS) entry which is preliminary data.</text>
</comment>
<evidence type="ECO:0000259" key="2">
    <source>
        <dbReference type="Pfam" id="PF08818"/>
    </source>
</evidence>
<dbReference type="EMBL" id="JACSQJ010000002">
    <property type="protein sequence ID" value="MBD7987695.1"/>
    <property type="molecule type" value="Genomic_DNA"/>
</dbReference>
<dbReference type="RefSeq" id="WP_191728899.1">
    <property type="nucleotide sequence ID" value="NZ_JACSQJ010000002.1"/>
</dbReference>
<feature type="region of interest" description="Disordered" evidence="1">
    <location>
        <begin position="1"/>
        <end position="22"/>
    </location>
</feature>
<feature type="domain" description="YdhG-like" evidence="2">
    <location>
        <begin position="36"/>
        <end position="122"/>
    </location>
</feature>
<gene>
    <name evidence="3" type="ORF">H9645_06590</name>
</gene>
<name>A0ABR8UI47_9GAMM</name>
<protein>
    <submittedName>
        <fullName evidence="3">DUF1801 domain-containing protein</fullName>
    </submittedName>
</protein>
<feature type="compositionally biased region" description="Basic and acidic residues" evidence="1">
    <location>
        <begin position="11"/>
        <end position="22"/>
    </location>
</feature>
<proteinExistence type="predicted"/>
<dbReference type="Proteomes" id="UP000647183">
    <property type="component" value="Unassembled WGS sequence"/>
</dbReference>
<reference evidence="3 4" key="1">
    <citation type="submission" date="2020-08" db="EMBL/GenBank/DDBJ databases">
        <title>A Genomic Blueprint of the Chicken Gut Microbiome.</title>
        <authorList>
            <person name="Gilroy R."/>
            <person name="Ravi A."/>
            <person name="Getino M."/>
            <person name="Pursley I."/>
            <person name="Horton D.L."/>
            <person name="Alikhan N.-F."/>
            <person name="Baker D."/>
            <person name="Gharbi K."/>
            <person name="Hall N."/>
            <person name="Watson M."/>
            <person name="Adriaenssens E.M."/>
            <person name="Foster-Nyarko E."/>
            <person name="Jarju S."/>
            <person name="Secka A."/>
            <person name="Antonio M."/>
            <person name="Oren A."/>
            <person name="Chaudhuri R."/>
            <person name="La Ragione R.M."/>
            <person name="Hildebrand F."/>
            <person name="Pallen M.J."/>
        </authorList>
    </citation>
    <scope>NUCLEOTIDE SEQUENCE [LARGE SCALE GENOMIC DNA]</scope>
    <source>
        <strain evidence="3 4">Sa2BVA3</strain>
    </source>
</reference>
<evidence type="ECO:0000256" key="1">
    <source>
        <dbReference type="SAM" id="MobiDB-lite"/>
    </source>
</evidence>
<keyword evidence="4" id="KW-1185">Reference proteome</keyword>
<dbReference type="InterPro" id="IPR014922">
    <property type="entry name" value="YdhG-like"/>
</dbReference>
<dbReference type="Pfam" id="PF08818">
    <property type="entry name" value="DUF1801"/>
    <property type="match status" value="1"/>
</dbReference>
<sequence>MKKQKPLSTKKPPEPDESHRTIADWMSDTRPALTPIVKKLDQLIRRQLARPRYAVKWGKAYYGAEDHGWCMEVVAYDVSVNVVFLNGSQLDPPPELGDETRYVKIRSVEELESSELRSWIMQSCSMSGWGW</sequence>
<accession>A0ABR8UI47</accession>
<organism evidence="3 4">
    <name type="scientific">Luteimonas colneyensis</name>
    <dbReference type="NCBI Taxonomy" id="2762230"/>
    <lineage>
        <taxon>Bacteria</taxon>
        <taxon>Pseudomonadati</taxon>
        <taxon>Pseudomonadota</taxon>
        <taxon>Gammaproteobacteria</taxon>
        <taxon>Lysobacterales</taxon>
        <taxon>Lysobacteraceae</taxon>
        <taxon>Luteimonas</taxon>
    </lineage>
</organism>
<evidence type="ECO:0000313" key="4">
    <source>
        <dbReference type="Proteomes" id="UP000647183"/>
    </source>
</evidence>
<dbReference type="SUPFAM" id="SSF159888">
    <property type="entry name" value="YdhG-like"/>
    <property type="match status" value="1"/>
</dbReference>